<dbReference type="InterPro" id="IPR000073">
    <property type="entry name" value="AB_hydrolase_1"/>
</dbReference>
<dbReference type="EMBL" id="CP093349">
    <property type="protein sequence ID" value="WOH09894.1"/>
    <property type="molecule type" value="Genomic_DNA"/>
</dbReference>
<dbReference type="PANTHER" id="PTHR43689:SF8">
    <property type="entry name" value="ALPHA_BETA-HYDROLASES SUPERFAMILY PROTEIN"/>
    <property type="match status" value="1"/>
</dbReference>
<dbReference type="PANTHER" id="PTHR43689">
    <property type="entry name" value="HYDROLASE"/>
    <property type="match status" value="1"/>
</dbReference>
<dbReference type="Pfam" id="PF12697">
    <property type="entry name" value="Abhydrolase_6"/>
    <property type="match status" value="1"/>
</dbReference>
<organism evidence="3 4">
    <name type="scientific">Daucus carota subsp. sativus</name>
    <name type="common">Carrot</name>
    <dbReference type="NCBI Taxonomy" id="79200"/>
    <lineage>
        <taxon>Eukaryota</taxon>
        <taxon>Viridiplantae</taxon>
        <taxon>Streptophyta</taxon>
        <taxon>Embryophyta</taxon>
        <taxon>Tracheophyta</taxon>
        <taxon>Spermatophyta</taxon>
        <taxon>Magnoliopsida</taxon>
        <taxon>eudicotyledons</taxon>
        <taxon>Gunneridae</taxon>
        <taxon>Pentapetalae</taxon>
        <taxon>asterids</taxon>
        <taxon>campanulids</taxon>
        <taxon>Apiales</taxon>
        <taxon>Apiaceae</taxon>
        <taxon>Apioideae</taxon>
        <taxon>Scandiceae</taxon>
        <taxon>Daucinae</taxon>
        <taxon>Daucus</taxon>
        <taxon>Daucus sect. Daucus</taxon>
    </lineage>
</organism>
<keyword evidence="1" id="KW-1133">Transmembrane helix</keyword>
<accession>A0AAF0XN95</accession>
<evidence type="ECO:0000313" key="3">
    <source>
        <dbReference type="EMBL" id="WOH09894.1"/>
    </source>
</evidence>
<dbReference type="GO" id="GO:0016787">
    <property type="term" value="F:hydrolase activity"/>
    <property type="evidence" value="ECO:0007669"/>
    <property type="project" value="UniProtKB-ARBA"/>
</dbReference>
<feature type="domain" description="AB hydrolase-1" evidence="2">
    <location>
        <begin position="344"/>
        <end position="593"/>
    </location>
</feature>
<reference evidence="3" key="1">
    <citation type="journal article" date="2016" name="Nat. Genet.">
        <title>A high-quality carrot genome assembly provides new insights into carotenoid accumulation and asterid genome evolution.</title>
        <authorList>
            <person name="Iorizzo M."/>
            <person name="Ellison S."/>
            <person name="Senalik D."/>
            <person name="Zeng P."/>
            <person name="Satapoomin P."/>
            <person name="Huang J."/>
            <person name="Bowman M."/>
            <person name="Iovene M."/>
            <person name="Sanseverino W."/>
            <person name="Cavagnaro P."/>
            <person name="Yildiz M."/>
            <person name="Macko-Podgorni A."/>
            <person name="Moranska E."/>
            <person name="Grzebelus E."/>
            <person name="Grzebelus D."/>
            <person name="Ashrafi H."/>
            <person name="Zheng Z."/>
            <person name="Cheng S."/>
            <person name="Spooner D."/>
            <person name="Van Deynze A."/>
            <person name="Simon P."/>
        </authorList>
    </citation>
    <scope>NUCLEOTIDE SEQUENCE</scope>
    <source>
        <tissue evidence="3">Leaf</tissue>
    </source>
</reference>
<feature type="transmembrane region" description="Helical" evidence="1">
    <location>
        <begin position="18"/>
        <end position="37"/>
    </location>
</feature>
<keyword evidence="4" id="KW-1185">Reference proteome</keyword>
<feature type="transmembrane region" description="Helical" evidence="1">
    <location>
        <begin position="105"/>
        <end position="125"/>
    </location>
</feature>
<evidence type="ECO:0000313" key="4">
    <source>
        <dbReference type="Proteomes" id="UP000077755"/>
    </source>
</evidence>
<sequence length="610" mass="66746">MASSKGWVEKMRRIARTIYFMVAMVASLLVMSLPLLIAIGDVLLPALLISSFTCVTCHSFLHHLRRYAFNSSLTDIPLVSLIRSLLITCVYYMCDGPALSYGPYLGTVAMSSIASVLLLSVKAYVFSVNSQIEAEASLSLSKRKLHLKKSWGMPVLFLSSLVFALGHIVVAYRTRCRARRKLMLHRVDPESILSCKIPFSVYQKVPRSPTPAAGKTLRSDSELIRRPGGLICDQGERPVQLLADVDSLFMMTQGINLHYKLSISGAPSRSLSSSTFLSRPSANQYYLHRSFSSQFNTSSLHTPLLDRSTYPGQSEEIPILSLIEAGDYEDMSGHRPPCMDLEGGSSWRHVMGVLARQVGCTVAAFDRPGWGLTSRPQKQDWEENQLPNPYKLETQVDLLLNFCSEMGFSSVVLVGHDDGGLLALKAAQKVISSAASVNVEIKGVVLLNVSLSREVVPGFARIILGTSLKRNLASLVRAEIIQAVNRRAWYDATKLTTGVTSLYRAPLYVEGWVEALHEIGRLSSETVLSPKDAASLVAAVQNIPVLVIAGAEDAVVSLDSVQTMASNFVNSRLVAISGCGHLPHEECPKALLAALLPFISRLLSIRDLQN</sequence>
<reference evidence="3" key="2">
    <citation type="submission" date="2022-03" db="EMBL/GenBank/DDBJ databases">
        <title>Draft title - Genomic analysis of global carrot germplasm unveils the trajectory of domestication and the origin of high carotenoid orange carrot.</title>
        <authorList>
            <person name="Iorizzo M."/>
            <person name="Ellison S."/>
            <person name="Senalik D."/>
            <person name="Macko-Podgorni A."/>
            <person name="Grzebelus D."/>
            <person name="Bostan H."/>
            <person name="Rolling W."/>
            <person name="Curaba J."/>
            <person name="Simon P."/>
        </authorList>
    </citation>
    <scope>NUCLEOTIDE SEQUENCE</scope>
    <source>
        <tissue evidence="3">Leaf</tissue>
    </source>
</reference>
<dbReference type="Proteomes" id="UP000077755">
    <property type="component" value="Chromosome 7"/>
</dbReference>
<keyword evidence="1" id="KW-0472">Membrane</keyword>
<name>A0AAF0XN95_DAUCS</name>
<dbReference type="InterPro" id="IPR029058">
    <property type="entry name" value="AB_hydrolase_fold"/>
</dbReference>
<evidence type="ECO:0000259" key="2">
    <source>
        <dbReference type="Pfam" id="PF12697"/>
    </source>
</evidence>
<feature type="transmembrane region" description="Helical" evidence="1">
    <location>
        <begin position="151"/>
        <end position="172"/>
    </location>
</feature>
<dbReference type="AlphaFoldDB" id="A0AAF0XN95"/>
<evidence type="ECO:0000256" key="1">
    <source>
        <dbReference type="SAM" id="Phobius"/>
    </source>
</evidence>
<gene>
    <name evidence="3" type="ORF">DCAR_0729354</name>
</gene>
<keyword evidence="1" id="KW-0812">Transmembrane</keyword>
<protein>
    <recommendedName>
        <fullName evidence="2">AB hydrolase-1 domain-containing protein</fullName>
    </recommendedName>
</protein>
<dbReference type="Gene3D" id="3.40.50.1820">
    <property type="entry name" value="alpha/beta hydrolase"/>
    <property type="match status" value="1"/>
</dbReference>
<proteinExistence type="predicted"/>
<dbReference type="SUPFAM" id="SSF53474">
    <property type="entry name" value="alpha/beta-Hydrolases"/>
    <property type="match status" value="1"/>
</dbReference>